<sequence length="241" mass="25372">MIDVSATDGDGRFLGVVTAAACHDLMNVYATFTQAFGLMEDCLAADSRTRLKSLGFKGGFEHKERFQELLKMLRGQLARAVGLTDALALAAHSLERGGRPASPPEAIAAMLLLCERLLKRRKLTVTLDTASCAADQSWPVLRQVDYLGPLTETLLACLPHVPMGSELRLSCQADAGSLRLVLGRPDGGFAPEARAACQDVLDAVPGATLVCGAPDAPLTLIFQEQPTSTPASCPPGAGQAS</sequence>
<evidence type="ECO:0000313" key="2">
    <source>
        <dbReference type="Proteomes" id="UP000482487"/>
    </source>
</evidence>
<organism evidence="1 2">
    <name type="scientific">Solidesulfovibrio aerotolerans</name>
    <dbReference type="NCBI Taxonomy" id="295255"/>
    <lineage>
        <taxon>Bacteria</taxon>
        <taxon>Pseudomonadati</taxon>
        <taxon>Thermodesulfobacteriota</taxon>
        <taxon>Desulfovibrionia</taxon>
        <taxon>Desulfovibrionales</taxon>
        <taxon>Desulfovibrionaceae</taxon>
        <taxon>Solidesulfovibrio</taxon>
    </lineage>
</organism>
<evidence type="ECO:0000313" key="1">
    <source>
        <dbReference type="EMBL" id="MYL83497.1"/>
    </source>
</evidence>
<dbReference type="AlphaFoldDB" id="A0A7C9N0S1"/>
<dbReference type="Proteomes" id="UP000482487">
    <property type="component" value="Unassembled WGS sequence"/>
</dbReference>
<comment type="caution">
    <text evidence="1">The sequence shown here is derived from an EMBL/GenBank/DDBJ whole genome shotgun (WGS) entry which is preliminary data.</text>
</comment>
<reference evidence="1 2" key="1">
    <citation type="submission" date="2020-01" db="EMBL/GenBank/DDBJ databases">
        <title>Genome sequence of Desulfovibrio aerotolerans DSM 16695(T).</title>
        <authorList>
            <person name="Karnachuk O."/>
            <person name="Avakyan M."/>
            <person name="Mardanov A."/>
            <person name="Kadnikov V."/>
            <person name="Ravin N."/>
        </authorList>
    </citation>
    <scope>NUCLEOTIDE SEQUENCE [LARGE SCALE GENOMIC DNA]</scope>
    <source>
        <strain evidence="1 2">DSM 16695</strain>
    </source>
</reference>
<keyword evidence="2" id="KW-1185">Reference proteome</keyword>
<dbReference type="OrthoDB" id="5451378at2"/>
<gene>
    <name evidence="1" type="ORF">GTA51_10210</name>
</gene>
<name>A0A7C9N0S1_9BACT</name>
<dbReference type="RefSeq" id="WP_160960808.1">
    <property type="nucleotide sequence ID" value="NZ_WVUD01000015.1"/>
</dbReference>
<proteinExistence type="predicted"/>
<evidence type="ECO:0008006" key="3">
    <source>
        <dbReference type="Google" id="ProtNLM"/>
    </source>
</evidence>
<dbReference type="EMBL" id="WVUD01000015">
    <property type="protein sequence ID" value="MYL83497.1"/>
    <property type="molecule type" value="Genomic_DNA"/>
</dbReference>
<accession>A0A7C9N0S1</accession>
<protein>
    <recommendedName>
        <fullName evidence="3">Sensor histidine kinase</fullName>
    </recommendedName>
</protein>